<organism evidence="1 2">
    <name type="scientific">Ureibacillus thermosphaericus</name>
    <dbReference type="NCBI Taxonomy" id="51173"/>
    <lineage>
        <taxon>Bacteria</taxon>
        <taxon>Bacillati</taxon>
        <taxon>Bacillota</taxon>
        <taxon>Bacilli</taxon>
        <taxon>Bacillales</taxon>
        <taxon>Caryophanaceae</taxon>
        <taxon>Ureibacillus</taxon>
    </lineage>
</organism>
<dbReference type="SUPFAM" id="SSF50630">
    <property type="entry name" value="Acid proteases"/>
    <property type="match status" value="1"/>
</dbReference>
<evidence type="ECO:0000313" key="1">
    <source>
        <dbReference type="EMBL" id="MBB5150227.1"/>
    </source>
</evidence>
<dbReference type="Proteomes" id="UP000557217">
    <property type="component" value="Unassembled WGS sequence"/>
</dbReference>
<name>A0A840PW66_URETH</name>
<protein>
    <recommendedName>
        <fullName evidence="3">Aspartyl protease</fullName>
    </recommendedName>
</protein>
<evidence type="ECO:0000313" key="2">
    <source>
        <dbReference type="Proteomes" id="UP000557217"/>
    </source>
</evidence>
<evidence type="ECO:0008006" key="3">
    <source>
        <dbReference type="Google" id="ProtNLM"/>
    </source>
</evidence>
<reference evidence="1 2" key="1">
    <citation type="submission" date="2020-08" db="EMBL/GenBank/DDBJ databases">
        <title>Genomic Encyclopedia of Type Strains, Phase IV (KMG-IV): sequencing the most valuable type-strain genomes for metagenomic binning, comparative biology and taxonomic classification.</title>
        <authorList>
            <person name="Goeker M."/>
        </authorList>
    </citation>
    <scope>NUCLEOTIDE SEQUENCE [LARGE SCALE GENOMIC DNA]</scope>
    <source>
        <strain evidence="1 2">DSM 10633</strain>
    </source>
</reference>
<comment type="caution">
    <text evidence="1">The sequence shown here is derived from an EMBL/GenBank/DDBJ whole genome shotgun (WGS) entry which is preliminary data.</text>
</comment>
<sequence length="125" mass="13965">MQLLFEDGLLLSTIEICYKGKSKLLSRVAIDSGASHSFINIDSVQEIGIYFENGDSLVRHYGIGGVEYSFMKKLDYVKIGEKTFPNVHIDFGTLQGFNIQGLIGLDILKSGEFVLDLKHLKLLTH</sequence>
<accession>A0A840PW66</accession>
<dbReference type="Pfam" id="PF13650">
    <property type="entry name" value="Asp_protease_2"/>
    <property type="match status" value="1"/>
</dbReference>
<dbReference type="Gene3D" id="2.40.70.10">
    <property type="entry name" value="Acid Proteases"/>
    <property type="match status" value="1"/>
</dbReference>
<dbReference type="AlphaFoldDB" id="A0A840PW66"/>
<proteinExistence type="predicted"/>
<dbReference type="RefSeq" id="WP_016838615.1">
    <property type="nucleotide sequence ID" value="NZ_AP018335.1"/>
</dbReference>
<keyword evidence="2" id="KW-1185">Reference proteome</keyword>
<dbReference type="InterPro" id="IPR021109">
    <property type="entry name" value="Peptidase_aspartic_dom_sf"/>
</dbReference>
<gene>
    <name evidence="1" type="ORF">HNR36_002627</name>
</gene>
<dbReference type="EMBL" id="JACHGZ010000042">
    <property type="protein sequence ID" value="MBB5150227.1"/>
    <property type="molecule type" value="Genomic_DNA"/>
</dbReference>